<dbReference type="Proteomes" id="UP000427769">
    <property type="component" value="Chromosome"/>
</dbReference>
<dbReference type="PRINTS" id="PR00778">
    <property type="entry name" value="HTHARSR"/>
</dbReference>
<dbReference type="InterPro" id="IPR001845">
    <property type="entry name" value="HTH_ArsR_DNA-bd_dom"/>
</dbReference>
<keyword evidence="6" id="KW-1185">Reference proteome</keyword>
<dbReference type="SMART" id="SM00418">
    <property type="entry name" value="HTH_ARSR"/>
    <property type="match status" value="1"/>
</dbReference>
<dbReference type="GO" id="GO:0003700">
    <property type="term" value="F:DNA-binding transcription factor activity"/>
    <property type="evidence" value="ECO:0007669"/>
    <property type="project" value="InterPro"/>
</dbReference>
<evidence type="ECO:0000313" key="5">
    <source>
        <dbReference type="EMBL" id="BBO79132.1"/>
    </source>
</evidence>
<keyword evidence="3" id="KW-0804">Transcription</keyword>
<dbReference type="EMBL" id="AP021875">
    <property type="protein sequence ID" value="BBO79132.1"/>
    <property type="molecule type" value="Genomic_DNA"/>
</dbReference>
<evidence type="ECO:0000259" key="4">
    <source>
        <dbReference type="PROSITE" id="PS50987"/>
    </source>
</evidence>
<proteinExistence type="predicted"/>
<sequence length="126" mass="14190">MVRTCTVLPESLNTCDIRVIHLERVARARAEAIAEKDVDRLAQTYKIMGDPTRLKIILALRGGEMCVCDIAAFIGLSESAVSHQLRRLRDLSLVRSRRDGQVLYYSLDDEHVVDLITTGLSHIKED</sequence>
<evidence type="ECO:0000313" key="6">
    <source>
        <dbReference type="Proteomes" id="UP000427769"/>
    </source>
</evidence>
<dbReference type="InterPro" id="IPR011991">
    <property type="entry name" value="ArsR-like_HTH"/>
</dbReference>
<dbReference type="InterPro" id="IPR051011">
    <property type="entry name" value="Metal_resp_trans_reg"/>
</dbReference>
<organism evidence="5 6">
    <name type="scientific">Desulfosarcina widdelii</name>
    <dbReference type="NCBI Taxonomy" id="947919"/>
    <lineage>
        <taxon>Bacteria</taxon>
        <taxon>Pseudomonadati</taxon>
        <taxon>Thermodesulfobacteriota</taxon>
        <taxon>Desulfobacteria</taxon>
        <taxon>Desulfobacterales</taxon>
        <taxon>Desulfosarcinaceae</taxon>
        <taxon>Desulfosarcina</taxon>
    </lineage>
</organism>
<keyword evidence="1" id="KW-0805">Transcription regulation</keyword>
<dbReference type="PROSITE" id="PS00846">
    <property type="entry name" value="HTH_ARSR_1"/>
    <property type="match status" value="1"/>
</dbReference>
<accession>A0A5K7ZAQ7</accession>
<protein>
    <submittedName>
        <fullName evidence="5">Transcriptional regulator</fullName>
    </submittedName>
</protein>
<dbReference type="KEGG" id="dwd:DSCW_65490"/>
<dbReference type="AlphaFoldDB" id="A0A5K7ZAQ7"/>
<dbReference type="PROSITE" id="PS50987">
    <property type="entry name" value="HTH_ARSR_2"/>
    <property type="match status" value="1"/>
</dbReference>
<dbReference type="GO" id="GO:0003677">
    <property type="term" value="F:DNA binding"/>
    <property type="evidence" value="ECO:0007669"/>
    <property type="project" value="UniProtKB-KW"/>
</dbReference>
<reference evidence="5 6" key="1">
    <citation type="submission" date="2019-11" db="EMBL/GenBank/DDBJ databases">
        <title>Comparative genomics of hydrocarbon-degrading Desulfosarcina strains.</title>
        <authorList>
            <person name="Watanabe M."/>
            <person name="Kojima H."/>
            <person name="Fukui M."/>
        </authorList>
    </citation>
    <scope>NUCLEOTIDE SEQUENCE [LARGE SCALE GENOMIC DNA]</scope>
    <source>
        <strain evidence="5 6">PP31</strain>
    </source>
</reference>
<name>A0A5K7ZAQ7_9BACT</name>
<dbReference type="InterPro" id="IPR036388">
    <property type="entry name" value="WH-like_DNA-bd_sf"/>
</dbReference>
<dbReference type="OrthoDB" id="9810923at2"/>
<dbReference type="CDD" id="cd00090">
    <property type="entry name" value="HTH_ARSR"/>
    <property type="match status" value="1"/>
</dbReference>
<keyword evidence="2" id="KW-0238">DNA-binding</keyword>
<evidence type="ECO:0000256" key="2">
    <source>
        <dbReference type="ARBA" id="ARBA00023125"/>
    </source>
</evidence>
<dbReference type="NCBIfam" id="NF033788">
    <property type="entry name" value="HTH_metalloreg"/>
    <property type="match status" value="1"/>
</dbReference>
<dbReference type="InterPro" id="IPR036390">
    <property type="entry name" value="WH_DNA-bd_sf"/>
</dbReference>
<gene>
    <name evidence="5" type="ORF">DSCW_65490</name>
</gene>
<evidence type="ECO:0000256" key="3">
    <source>
        <dbReference type="ARBA" id="ARBA00023163"/>
    </source>
</evidence>
<dbReference type="Pfam" id="PF01022">
    <property type="entry name" value="HTH_5"/>
    <property type="match status" value="1"/>
</dbReference>
<evidence type="ECO:0000256" key="1">
    <source>
        <dbReference type="ARBA" id="ARBA00023015"/>
    </source>
</evidence>
<dbReference type="PANTHER" id="PTHR43132">
    <property type="entry name" value="ARSENICAL RESISTANCE OPERON REPRESSOR ARSR-RELATED"/>
    <property type="match status" value="1"/>
</dbReference>
<dbReference type="Gene3D" id="1.10.10.10">
    <property type="entry name" value="Winged helix-like DNA-binding domain superfamily/Winged helix DNA-binding domain"/>
    <property type="match status" value="1"/>
</dbReference>
<dbReference type="PANTHER" id="PTHR43132:SF6">
    <property type="entry name" value="HTH-TYPE TRANSCRIPTIONAL REPRESSOR CZRA"/>
    <property type="match status" value="1"/>
</dbReference>
<feature type="domain" description="HTH arsR-type" evidence="4">
    <location>
        <begin position="33"/>
        <end position="126"/>
    </location>
</feature>
<dbReference type="RefSeq" id="WP_155307694.1">
    <property type="nucleotide sequence ID" value="NZ_AP021875.1"/>
</dbReference>
<dbReference type="InterPro" id="IPR018334">
    <property type="entry name" value="ArsR_HTH"/>
</dbReference>
<dbReference type="SUPFAM" id="SSF46785">
    <property type="entry name" value="Winged helix' DNA-binding domain"/>
    <property type="match status" value="1"/>
</dbReference>